<dbReference type="AlphaFoldDB" id="A0A8H7Q2Z2"/>
<evidence type="ECO:0000259" key="7">
    <source>
        <dbReference type="PROSITE" id="PS50016"/>
    </source>
</evidence>
<keyword evidence="2 5" id="KW-0863">Zinc-finger</keyword>
<dbReference type="SUPFAM" id="SSF57903">
    <property type="entry name" value="FYVE/PHD zinc finger"/>
    <property type="match status" value="1"/>
</dbReference>
<feature type="compositionally biased region" description="Polar residues" evidence="6">
    <location>
        <begin position="20"/>
        <end position="36"/>
    </location>
</feature>
<dbReference type="InterPro" id="IPR001965">
    <property type="entry name" value="Znf_PHD"/>
</dbReference>
<evidence type="ECO:0000256" key="5">
    <source>
        <dbReference type="PROSITE-ProRule" id="PRU00146"/>
    </source>
</evidence>
<comment type="caution">
    <text evidence="8">The sequence shown here is derived from an EMBL/GenBank/DDBJ whole genome shotgun (WGS) entry which is preliminary data.</text>
</comment>
<dbReference type="GO" id="GO:0008270">
    <property type="term" value="F:zinc ion binding"/>
    <property type="evidence" value="ECO:0007669"/>
    <property type="project" value="UniProtKB-KW"/>
</dbReference>
<dbReference type="Gene3D" id="3.30.40.10">
    <property type="entry name" value="Zinc/RING finger domain, C3HC4 (zinc finger)"/>
    <property type="match status" value="1"/>
</dbReference>
<feature type="compositionally biased region" description="Acidic residues" evidence="6">
    <location>
        <begin position="601"/>
        <end position="611"/>
    </location>
</feature>
<dbReference type="Pfam" id="PF00628">
    <property type="entry name" value="PHD"/>
    <property type="match status" value="1"/>
</dbReference>
<dbReference type="SMART" id="SM00249">
    <property type="entry name" value="PHD"/>
    <property type="match status" value="1"/>
</dbReference>
<dbReference type="InterPro" id="IPR011011">
    <property type="entry name" value="Znf_FYVE_PHD"/>
</dbReference>
<dbReference type="InterPro" id="IPR019787">
    <property type="entry name" value="Znf_PHD-finger"/>
</dbReference>
<dbReference type="InterPro" id="IPR013083">
    <property type="entry name" value="Znf_RING/FYVE/PHD"/>
</dbReference>
<name>A0A8H7Q2Z2_MORIS</name>
<dbReference type="PROSITE" id="PS50016">
    <property type="entry name" value="ZF_PHD_2"/>
    <property type="match status" value="1"/>
</dbReference>
<dbReference type="GO" id="GO:0070210">
    <property type="term" value="C:Rpd3L-Expanded complex"/>
    <property type="evidence" value="ECO:0007669"/>
    <property type="project" value="TreeGrafter"/>
</dbReference>
<dbReference type="Proteomes" id="UP000654370">
    <property type="component" value="Unassembled WGS sequence"/>
</dbReference>
<dbReference type="PROSITE" id="PS01359">
    <property type="entry name" value="ZF_PHD_1"/>
    <property type="match status" value="1"/>
</dbReference>
<dbReference type="PANTHER" id="PTHR46462">
    <property type="entry name" value="UPSET, ISOFORM A"/>
    <property type="match status" value="1"/>
</dbReference>
<keyword evidence="9" id="KW-1185">Reference proteome</keyword>
<dbReference type="OrthoDB" id="418595at2759"/>
<keyword evidence="1" id="KW-0479">Metal-binding</keyword>
<dbReference type="EMBL" id="JAEPQZ010000002">
    <property type="protein sequence ID" value="KAG2184585.1"/>
    <property type="molecule type" value="Genomic_DNA"/>
</dbReference>
<feature type="compositionally biased region" description="Polar residues" evidence="6">
    <location>
        <begin position="621"/>
        <end position="639"/>
    </location>
</feature>
<feature type="region of interest" description="Disordered" evidence="6">
    <location>
        <begin position="97"/>
        <end position="213"/>
    </location>
</feature>
<evidence type="ECO:0000256" key="3">
    <source>
        <dbReference type="ARBA" id="ARBA00022833"/>
    </source>
</evidence>
<reference evidence="8" key="1">
    <citation type="submission" date="2020-12" db="EMBL/GenBank/DDBJ databases">
        <title>Metabolic potential, ecology and presence of endohyphal bacteria is reflected in genomic diversity of Mucoromycotina.</title>
        <authorList>
            <person name="Muszewska A."/>
            <person name="Okrasinska A."/>
            <person name="Steczkiewicz K."/>
            <person name="Drgas O."/>
            <person name="Orlowska M."/>
            <person name="Perlinska-Lenart U."/>
            <person name="Aleksandrzak-Piekarczyk T."/>
            <person name="Szatraj K."/>
            <person name="Zielenkiewicz U."/>
            <person name="Pilsyk S."/>
            <person name="Malc E."/>
            <person name="Mieczkowski P."/>
            <person name="Kruszewska J.S."/>
            <person name="Biernat P."/>
            <person name="Pawlowska J."/>
        </authorList>
    </citation>
    <scope>NUCLEOTIDE SEQUENCE</scope>
    <source>
        <strain evidence="8">WA0000067209</strain>
    </source>
</reference>
<dbReference type="GO" id="GO:0034967">
    <property type="term" value="C:Set3 complex"/>
    <property type="evidence" value="ECO:0007669"/>
    <property type="project" value="TreeGrafter"/>
</dbReference>
<evidence type="ECO:0000313" key="8">
    <source>
        <dbReference type="EMBL" id="KAG2184585.1"/>
    </source>
</evidence>
<evidence type="ECO:0000256" key="2">
    <source>
        <dbReference type="ARBA" id="ARBA00022771"/>
    </source>
</evidence>
<evidence type="ECO:0000256" key="4">
    <source>
        <dbReference type="ARBA" id="ARBA00022853"/>
    </source>
</evidence>
<keyword evidence="4" id="KW-0156">Chromatin regulator</keyword>
<feature type="domain" description="PHD-type" evidence="7">
    <location>
        <begin position="482"/>
        <end position="531"/>
    </location>
</feature>
<feature type="region of interest" description="Disordered" evidence="6">
    <location>
        <begin position="591"/>
        <end position="639"/>
    </location>
</feature>
<feature type="compositionally biased region" description="Polar residues" evidence="6">
    <location>
        <begin position="111"/>
        <end position="125"/>
    </location>
</feature>
<protein>
    <recommendedName>
        <fullName evidence="7">PHD-type domain-containing protein</fullName>
    </recommendedName>
</protein>
<dbReference type="GO" id="GO:0006325">
    <property type="term" value="P:chromatin organization"/>
    <property type="evidence" value="ECO:0007669"/>
    <property type="project" value="UniProtKB-KW"/>
</dbReference>
<dbReference type="PANTHER" id="PTHR46462:SF3">
    <property type="entry name" value="UPSET, ISOFORM A"/>
    <property type="match status" value="1"/>
</dbReference>
<feature type="region of interest" description="Disordered" evidence="6">
    <location>
        <begin position="20"/>
        <end position="74"/>
    </location>
</feature>
<feature type="compositionally biased region" description="Low complexity" evidence="6">
    <location>
        <begin position="177"/>
        <end position="189"/>
    </location>
</feature>
<accession>A0A8H7Q2Z2</accession>
<evidence type="ECO:0000256" key="1">
    <source>
        <dbReference type="ARBA" id="ARBA00022723"/>
    </source>
</evidence>
<dbReference type="GO" id="GO:0006355">
    <property type="term" value="P:regulation of DNA-templated transcription"/>
    <property type="evidence" value="ECO:0007669"/>
    <property type="project" value="TreeGrafter"/>
</dbReference>
<evidence type="ECO:0000313" key="9">
    <source>
        <dbReference type="Proteomes" id="UP000654370"/>
    </source>
</evidence>
<gene>
    <name evidence="8" type="ORF">INT43_000494</name>
</gene>
<dbReference type="InterPro" id="IPR019786">
    <property type="entry name" value="Zinc_finger_PHD-type_CS"/>
</dbReference>
<keyword evidence="3" id="KW-0862">Zinc</keyword>
<evidence type="ECO:0000256" key="6">
    <source>
        <dbReference type="SAM" id="MobiDB-lite"/>
    </source>
</evidence>
<organism evidence="8 9">
    <name type="scientific">Mortierella isabellina</name>
    <name type="common">Filamentous fungus</name>
    <name type="synonym">Umbelopsis isabellina</name>
    <dbReference type="NCBI Taxonomy" id="91625"/>
    <lineage>
        <taxon>Eukaryota</taxon>
        <taxon>Fungi</taxon>
        <taxon>Fungi incertae sedis</taxon>
        <taxon>Mucoromycota</taxon>
        <taxon>Mucoromycotina</taxon>
        <taxon>Umbelopsidomycetes</taxon>
        <taxon>Umbelopsidales</taxon>
        <taxon>Umbelopsidaceae</taxon>
        <taxon>Umbelopsis</taxon>
    </lineage>
</organism>
<feature type="compositionally biased region" description="Basic residues" evidence="6">
    <location>
        <begin position="46"/>
        <end position="59"/>
    </location>
</feature>
<sequence length="842" mass="93192">MPLREVLSPLNSESVLSKNVLSKVDSSGKASDSAHSPSKEKTTAERKKRTPAKRTKKSKQHQEPVTDENQNLFLEPGNVEHKELLTSPLVKRLQAVDNVHQTPKKRRKTLNRASPNSAAVNTPTNGRKVFGGKSVTYRSVTPAEAPKYSSSELKNMSRRYEDAQNGTPLTPKRSLTRTDSSSLSSIILTPKRPTYTQRNSEPKSPLAHRQRTLSPLSSPALEAVDLSKLMPQPTKPLLFQTCHKIWPRSTSSSMAIQDVKPLTLMLKERLGRAKNKILAQQEEAIIRYTIPQFSHTTHKAGDADTTVGNAKNFFARIMKNEHERITSRRAMERKQFVEATKSALKSIPNNDFKAVELVTDSDGRMSLALTPKTKLKYKRKEKHTGKKILSALADDIPSCPSTPSPKSKLANGSVIAKCKSGDSGYMCVNCHNFYKNKRGLNYHIERCKFKNAPKTIKHLIAAVDNETTDEERSEDDEWRDAVTDCICTTQSDDAGPMVQCDRCESWLHLDCVGLNEDSLEEEYYCPRCNGEYASPPSSCHRSTGGKTVAGALDAQLKLQARLRKIKAKQTGNRSLLDRFVQEANNAYLETRLKQRMLNTPPEEDESDDDTYDPNLIEQESDSGIDTQSNEQEDSTSTPTHTVHVWEGFSLNVSPHSQHVWGSGDTFELSQASDFLLDDEALNATLAQEAAILAPLAVNNDNGTTVIDSNHSHTATPAEMVALSLKQQQQSQPPSSDIYMGSLIDDDDVGTSFASPMTDGDDRHWNPIIKASPYLYMDDASDITPFALKMGEAGYFDLANLPLDTTSTAPDASLDSWLVTGDNGELGVEVVEQDFDGLINLDA</sequence>
<proteinExistence type="predicted"/>